<feature type="region of interest" description="Disordered" evidence="1">
    <location>
        <begin position="23"/>
        <end position="48"/>
    </location>
</feature>
<evidence type="ECO:0000313" key="3">
    <source>
        <dbReference type="Proteomes" id="UP001318860"/>
    </source>
</evidence>
<dbReference type="SUPFAM" id="SSF74650">
    <property type="entry name" value="Galactose mutarotase-like"/>
    <property type="match status" value="1"/>
</dbReference>
<dbReference type="InterPro" id="IPR014718">
    <property type="entry name" value="GH-type_carb-bd"/>
</dbReference>
<sequence>MKIAILNLGNRRNHICHRCRRRVQRGRQSQRESFQKIRSGQSPKACSTVSRGVSTSLANWIGHTISEDENGVSQVVLRSPRRASARFGEQVSAEQHGLNPKPMWVIDRNPAPLHSIDSSTGIASIDLLKVHLNDSEVRVEGLETLDYLDNMLHRERFTEQEDAITFESEVDRVYVSTPDTVGIVDHEEKRTFVIKKEGLPDVAPSYFCVSAHSKLGCPGSPLCKCIYVSDRVFTIGPLRTNSSSAPACTGHISPTFVSLPLFSALDRDDILQINALLKKKTDVNTRKKLIDIEPIDLLDVKWLQSIAKRVSMECSDLEKGI</sequence>
<dbReference type="PANTHER" id="PTHR11122">
    <property type="entry name" value="APOSPORY-ASSOCIATED PROTEIN C-RELATED"/>
    <property type="match status" value="1"/>
</dbReference>
<accession>A0ABR0VSQ2</accession>
<reference evidence="2 3" key="1">
    <citation type="journal article" date="2021" name="Comput. Struct. Biotechnol. J.">
        <title>De novo genome assembly of the potent medicinal plant Rehmannia glutinosa using nanopore technology.</title>
        <authorList>
            <person name="Ma L."/>
            <person name="Dong C."/>
            <person name="Song C."/>
            <person name="Wang X."/>
            <person name="Zheng X."/>
            <person name="Niu Y."/>
            <person name="Chen S."/>
            <person name="Feng W."/>
        </authorList>
    </citation>
    <scope>NUCLEOTIDE SEQUENCE [LARGE SCALE GENOMIC DNA]</scope>
    <source>
        <strain evidence="2">DH-2019</strain>
    </source>
</reference>
<dbReference type="Proteomes" id="UP001318860">
    <property type="component" value="Unassembled WGS sequence"/>
</dbReference>
<feature type="compositionally biased region" description="Polar residues" evidence="1">
    <location>
        <begin position="36"/>
        <end position="48"/>
    </location>
</feature>
<protein>
    <submittedName>
        <fullName evidence="2">Uncharacterized protein</fullName>
    </submittedName>
</protein>
<organism evidence="2 3">
    <name type="scientific">Rehmannia glutinosa</name>
    <name type="common">Chinese foxglove</name>
    <dbReference type="NCBI Taxonomy" id="99300"/>
    <lineage>
        <taxon>Eukaryota</taxon>
        <taxon>Viridiplantae</taxon>
        <taxon>Streptophyta</taxon>
        <taxon>Embryophyta</taxon>
        <taxon>Tracheophyta</taxon>
        <taxon>Spermatophyta</taxon>
        <taxon>Magnoliopsida</taxon>
        <taxon>eudicotyledons</taxon>
        <taxon>Gunneridae</taxon>
        <taxon>Pentapetalae</taxon>
        <taxon>asterids</taxon>
        <taxon>lamiids</taxon>
        <taxon>Lamiales</taxon>
        <taxon>Orobanchaceae</taxon>
        <taxon>Rehmannieae</taxon>
        <taxon>Rehmannia</taxon>
    </lineage>
</organism>
<gene>
    <name evidence="2" type="ORF">DH2020_028939</name>
</gene>
<dbReference type="InterPro" id="IPR011013">
    <property type="entry name" value="Gal_mutarotase_sf_dom"/>
</dbReference>
<evidence type="ECO:0000256" key="1">
    <source>
        <dbReference type="SAM" id="MobiDB-lite"/>
    </source>
</evidence>
<name>A0ABR0VSQ2_REHGL</name>
<dbReference type="InterPro" id="IPR008183">
    <property type="entry name" value="Aldose_1/G6P_1-epimerase"/>
</dbReference>
<dbReference type="EMBL" id="JABTTQ020000851">
    <property type="protein sequence ID" value="KAK6137311.1"/>
    <property type="molecule type" value="Genomic_DNA"/>
</dbReference>
<proteinExistence type="predicted"/>
<dbReference type="Gene3D" id="2.70.98.10">
    <property type="match status" value="1"/>
</dbReference>
<comment type="caution">
    <text evidence="2">The sequence shown here is derived from an EMBL/GenBank/DDBJ whole genome shotgun (WGS) entry which is preliminary data.</text>
</comment>
<dbReference type="PANTHER" id="PTHR11122:SF10">
    <property type="entry name" value="GLUCOSE-6-PHOSPHATE 1-EPIMERASE"/>
    <property type="match status" value="1"/>
</dbReference>
<keyword evidence="3" id="KW-1185">Reference proteome</keyword>
<evidence type="ECO:0000313" key="2">
    <source>
        <dbReference type="EMBL" id="KAK6137311.1"/>
    </source>
</evidence>
<dbReference type="Pfam" id="PF01263">
    <property type="entry name" value="Aldose_epim"/>
    <property type="match status" value="1"/>
</dbReference>